<sequence length="146" mass="15999">MSFLNPSTYLHQNPLATIFSSADRPSSEGSSGPQGATLSGGEVAQPQAPQWRWRKPVAADGTGDPHAVPRPSRLDLPVALHNLKVTLGAANLPSYTTMRRYMRAQGLFRERQPRHTSAGAILARDRLEKLEVRSFEVEHVNAPIHA</sequence>
<keyword evidence="3" id="KW-1185">Reference proteome</keyword>
<evidence type="ECO:0000313" key="2">
    <source>
        <dbReference type="EMBL" id="MEM5426241.1"/>
    </source>
</evidence>
<feature type="region of interest" description="Disordered" evidence="1">
    <location>
        <begin position="20"/>
        <end position="51"/>
    </location>
</feature>
<proteinExistence type="predicted"/>
<accession>A0ABU9S1P0</accession>
<evidence type="ECO:0000313" key="3">
    <source>
        <dbReference type="Proteomes" id="UP001489897"/>
    </source>
</evidence>
<organism evidence="2 3">
    <name type="scientific">Paraburkholderia ferrariae</name>
    <dbReference type="NCBI Taxonomy" id="386056"/>
    <lineage>
        <taxon>Bacteria</taxon>
        <taxon>Pseudomonadati</taxon>
        <taxon>Pseudomonadota</taxon>
        <taxon>Betaproteobacteria</taxon>
        <taxon>Burkholderiales</taxon>
        <taxon>Burkholderiaceae</taxon>
        <taxon>Paraburkholderia</taxon>
    </lineage>
</organism>
<protein>
    <submittedName>
        <fullName evidence="2">Uncharacterized protein</fullName>
    </submittedName>
</protein>
<gene>
    <name evidence="2" type="ORF">VSR73_35180</name>
</gene>
<comment type="caution">
    <text evidence="2">The sequence shown here is derived from an EMBL/GenBank/DDBJ whole genome shotgun (WGS) entry which is preliminary data.</text>
</comment>
<reference evidence="2 3" key="1">
    <citation type="submission" date="2024-01" db="EMBL/GenBank/DDBJ databases">
        <title>The diversity of rhizobia nodulating Mimosa spp. in eleven states of Brazil covering several biomes is determined by host plant, location, and edaphic factors.</title>
        <authorList>
            <person name="Rouws L."/>
            <person name="Barauna A."/>
            <person name="Beukes C."/>
            <person name="De Faria S.M."/>
            <person name="Gross E."/>
            <person name="Dos Reis Junior F.B."/>
            <person name="Simon M."/>
            <person name="Maluk M."/>
            <person name="Odee D.W."/>
            <person name="Kenicer G."/>
            <person name="Young J.P.W."/>
            <person name="Reis V.M."/>
            <person name="Zilli J."/>
            <person name="James E.K."/>
        </authorList>
    </citation>
    <scope>NUCLEOTIDE SEQUENCE [LARGE SCALE GENOMIC DNA]</scope>
    <source>
        <strain evidence="2 3">JPY167</strain>
    </source>
</reference>
<name>A0ABU9S1P0_9BURK</name>
<feature type="compositionally biased region" description="Polar residues" evidence="1">
    <location>
        <begin position="20"/>
        <end position="37"/>
    </location>
</feature>
<evidence type="ECO:0000256" key="1">
    <source>
        <dbReference type="SAM" id="MobiDB-lite"/>
    </source>
</evidence>
<dbReference type="EMBL" id="JAYMRV010000015">
    <property type="protein sequence ID" value="MEM5426241.1"/>
    <property type="molecule type" value="Genomic_DNA"/>
</dbReference>
<dbReference type="Proteomes" id="UP001489897">
    <property type="component" value="Unassembled WGS sequence"/>
</dbReference>